<dbReference type="PANTHER" id="PTHR45867">
    <property type="entry name" value="PURPLE ACID PHOSPHATASE"/>
    <property type="match status" value="1"/>
</dbReference>
<sequence>MELSEEKPAVAEILPNNVPNRLIVSFNGDTQTQMGFNWYTTDLAEDATVWVGTSEDLSDAVEFAAEATEVTSSYGERDENGFFIFADVAYDEEGEVVLDEEGNPTINGYYTDENITTDNAAWMYGNVGSMDLVDVTEYAYKAIATELSPNTTYYYQVGSAEGERSEIGTFTTSGEAGEAFTFAHYTDTQNAYWNEHVRNEAAFGADTIEKALETVEANFVLHTGDFVEVAEVEDEWIDIMEQSRDSFLQVPLAVAPGNHDEYALVYGDPQVETKFNEHINVPAANDAITGGSYYSYDYNGVHFVVGNTNDNKSNGEALGEEQLAWIREDVENARANGAEWVILAYHKPIFSKSYHSLQDSDVQAVREKFMEQIDDLDIDLALQGHDHVISATYPLLFVPTDENFSNGVLEDVETTEVDGVTYYNNPEGTVFLLPNTGGTKEYDDIYSKGLEHMISVRPRLDWMTQEDVDYYNALFAYGNQPQTSDAFETSHSNNRDSAIQNFAVYTIEGNELLVELYQIEGELLEGEERTVEMVYSFGITKDAAE</sequence>
<organism evidence="4 5">
    <name type="scientific">Fundicoccus culcitae</name>
    <dbReference type="NCBI Taxonomy" id="2969821"/>
    <lineage>
        <taxon>Bacteria</taxon>
        <taxon>Bacillati</taxon>
        <taxon>Bacillota</taxon>
        <taxon>Bacilli</taxon>
        <taxon>Lactobacillales</taxon>
        <taxon>Aerococcaceae</taxon>
        <taxon>Fundicoccus</taxon>
    </lineage>
</organism>
<dbReference type="Gene3D" id="2.60.40.380">
    <property type="entry name" value="Purple acid phosphatase-like, N-terminal"/>
    <property type="match status" value="1"/>
</dbReference>
<dbReference type="Proteomes" id="UP001315967">
    <property type="component" value="Chromosome"/>
</dbReference>
<dbReference type="RefSeq" id="WP_313792404.1">
    <property type="nucleotide sequence ID" value="NZ_CP102453.1"/>
</dbReference>
<keyword evidence="5" id="KW-1185">Reference proteome</keyword>
<keyword evidence="1" id="KW-0732">Signal</keyword>
<dbReference type="InterPro" id="IPR004843">
    <property type="entry name" value="Calcineurin-like_PHP"/>
</dbReference>
<dbReference type="Gene3D" id="3.60.21.10">
    <property type="match status" value="1"/>
</dbReference>
<name>A0ABY5P2G3_9LACT</name>
<evidence type="ECO:0000313" key="5">
    <source>
        <dbReference type="Proteomes" id="UP001315967"/>
    </source>
</evidence>
<dbReference type="InterPro" id="IPR008963">
    <property type="entry name" value="Purple_acid_Pase-like_N"/>
</dbReference>
<evidence type="ECO:0000313" key="4">
    <source>
        <dbReference type="EMBL" id="UUX32902.1"/>
    </source>
</evidence>
<dbReference type="EMBL" id="CP102453">
    <property type="protein sequence ID" value="UUX32902.1"/>
    <property type="molecule type" value="Genomic_DNA"/>
</dbReference>
<feature type="domain" description="Purple acid phosphatase N-terminal" evidence="3">
    <location>
        <begin position="19"/>
        <end position="172"/>
    </location>
</feature>
<dbReference type="SUPFAM" id="SSF56300">
    <property type="entry name" value="Metallo-dependent phosphatases"/>
    <property type="match status" value="1"/>
</dbReference>
<dbReference type="Pfam" id="PF16656">
    <property type="entry name" value="Pur_ac_phosph_N"/>
    <property type="match status" value="1"/>
</dbReference>
<protein>
    <submittedName>
        <fullName evidence="4">Fibronectin type III domain-containing protein</fullName>
    </submittedName>
</protein>
<evidence type="ECO:0000256" key="1">
    <source>
        <dbReference type="ARBA" id="ARBA00022729"/>
    </source>
</evidence>
<dbReference type="Pfam" id="PF00149">
    <property type="entry name" value="Metallophos"/>
    <property type="match status" value="1"/>
</dbReference>
<gene>
    <name evidence="4" type="ORF">NRE15_08205</name>
</gene>
<dbReference type="SUPFAM" id="SSF49363">
    <property type="entry name" value="Purple acid phosphatase, N-terminal domain"/>
    <property type="match status" value="1"/>
</dbReference>
<evidence type="ECO:0000259" key="2">
    <source>
        <dbReference type="Pfam" id="PF00149"/>
    </source>
</evidence>
<feature type="domain" description="Calcineurin-like phosphoesterase" evidence="2">
    <location>
        <begin position="181"/>
        <end position="388"/>
    </location>
</feature>
<dbReference type="PANTHER" id="PTHR45867:SF3">
    <property type="entry name" value="ACID PHOSPHATASE TYPE 7"/>
    <property type="match status" value="1"/>
</dbReference>
<proteinExistence type="predicted"/>
<dbReference type="InterPro" id="IPR029052">
    <property type="entry name" value="Metallo-depent_PP-like"/>
</dbReference>
<reference evidence="4 5" key="1">
    <citation type="submission" date="2022-08" db="EMBL/GenBank/DDBJ databases">
        <title>Aerococcaceae sp. nov isolated from spoiled eye mask.</title>
        <authorList>
            <person name="Zhou G."/>
            <person name="Xie X.-B."/>
            <person name="Shi Q.-S."/>
            <person name="Wang Y.-S."/>
            <person name="Wen X."/>
            <person name="Peng H."/>
            <person name="Yang X.-J."/>
            <person name="Tao H.-B."/>
            <person name="Huang X.-M."/>
        </authorList>
    </citation>
    <scope>NUCLEOTIDE SEQUENCE [LARGE SCALE GENOMIC DNA]</scope>
    <source>
        <strain evidence="5">DM20194951</strain>
    </source>
</reference>
<accession>A0ABY5P2G3</accession>
<evidence type="ECO:0000259" key="3">
    <source>
        <dbReference type="Pfam" id="PF16656"/>
    </source>
</evidence>
<dbReference type="InterPro" id="IPR015914">
    <property type="entry name" value="PAPs_N"/>
</dbReference>